<comment type="caution">
    <text evidence="2">The sequence shown here is derived from an EMBL/GenBank/DDBJ whole genome shotgun (WGS) entry which is preliminary data.</text>
</comment>
<accession>A0ABR2E036</accession>
<dbReference type="EMBL" id="JBBPBM010000020">
    <property type="protein sequence ID" value="KAK8550531.1"/>
    <property type="molecule type" value="Genomic_DNA"/>
</dbReference>
<evidence type="ECO:0000313" key="2">
    <source>
        <dbReference type="EMBL" id="KAK8550531.1"/>
    </source>
</evidence>
<name>A0ABR2E036_9ROSI</name>
<evidence type="ECO:0000313" key="3">
    <source>
        <dbReference type="Proteomes" id="UP001472677"/>
    </source>
</evidence>
<evidence type="ECO:0000256" key="1">
    <source>
        <dbReference type="SAM" id="MobiDB-lite"/>
    </source>
</evidence>
<dbReference type="Proteomes" id="UP001472677">
    <property type="component" value="Unassembled WGS sequence"/>
</dbReference>
<keyword evidence="3" id="KW-1185">Reference proteome</keyword>
<gene>
    <name evidence="2" type="ORF">V6N12_039233</name>
</gene>
<sequence length="125" mass="14495">MTRDFQSAIEENKKDPTITCKNIEFNNVRDSEKPTVDEGVRTTSLAHVEMNKAKQKHHAPETQQTEEEKRIPKIQNPAATIFSGTFDHEETLVNRSLMKRNLQKVSWRMAVFPGKRPEFQTEEDP</sequence>
<feature type="region of interest" description="Disordered" evidence="1">
    <location>
        <begin position="50"/>
        <end position="82"/>
    </location>
</feature>
<protein>
    <submittedName>
        <fullName evidence="2">Uncharacterized protein</fullName>
    </submittedName>
</protein>
<proteinExistence type="predicted"/>
<organism evidence="2 3">
    <name type="scientific">Hibiscus sabdariffa</name>
    <name type="common">roselle</name>
    <dbReference type="NCBI Taxonomy" id="183260"/>
    <lineage>
        <taxon>Eukaryota</taxon>
        <taxon>Viridiplantae</taxon>
        <taxon>Streptophyta</taxon>
        <taxon>Embryophyta</taxon>
        <taxon>Tracheophyta</taxon>
        <taxon>Spermatophyta</taxon>
        <taxon>Magnoliopsida</taxon>
        <taxon>eudicotyledons</taxon>
        <taxon>Gunneridae</taxon>
        <taxon>Pentapetalae</taxon>
        <taxon>rosids</taxon>
        <taxon>malvids</taxon>
        <taxon>Malvales</taxon>
        <taxon>Malvaceae</taxon>
        <taxon>Malvoideae</taxon>
        <taxon>Hibiscus</taxon>
    </lineage>
</organism>
<reference evidence="2 3" key="1">
    <citation type="journal article" date="2024" name="G3 (Bethesda)">
        <title>Genome assembly of Hibiscus sabdariffa L. provides insights into metabolisms of medicinal natural products.</title>
        <authorList>
            <person name="Kim T."/>
        </authorList>
    </citation>
    <scope>NUCLEOTIDE SEQUENCE [LARGE SCALE GENOMIC DNA]</scope>
    <source>
        <strain evidence="2">TK-2024</strain>
        <tissue evidence="2">Old leaves</tissue>
    </source>
</reference>